<evidence type="ECO:0000313" key="14">
    <source>
        <dbReference type="Proteomes" id="UP000488521"/>
    </source>
</evidence>
<evidence type="ECO:0000256" key="1">
    <source>
        <dbReference type="ARBA" id="ARBA00004141"/>
    </source>
</evidence>
<dbReference type="EMBL" id="CP083681">
    <property type="protein sequence ID" value="UYU73122.1"/>
    <property type="molecule type" value="Genomic_DNA"/>
</dbReference>
<organism evidence="8 12">
    <name type="scientific">Bacteroides thetaiotaomicron</name>
    <dbReference type="NCBI Taxonomy" id="818"/>
    <lineage>
        <taxon>Bacteria</taxon>
        <taxon>Pseudomonadati</taxon>
        <taxon>Bacteroidota</taxon>
        <taxon>Bacteroidia</taxon>
        <taxon>Bacteroidales</taxon>
        <taxon>Bacteroidaceae</taxon>
        <taxon>Bacteroides</taxon>
    </lineage>
</organism>
<dbReference type="PANTHER" id="PTHR43731">
    <property type="entry name" value="RHOMBOID PROTEASE"/>
    <property type="match status" value="1"/>
</dbReference>
<dbReference type="AlphaFoldDB" id="A0A174MV42"/>
<dbReference type="Pfam" id="PF01694">
    <property type="entry name" value="Rhomboid"/>
    <property type="match status" value="1"/>
</dbReference>
<reference evidence="13 14" key="2">
    <citation type="journal article" date="2019" name="Nat. Med.">
        <title>A library of human gut bacterial isolates paired with longitudinal multiomics data enables mechanistic microbiome research.</title>
        <authorList>
            <person name="Poyet M."/>
            <person name="Groussin M."/>
            <person name="Gibbons S.M."/>
            <person name="Avila-Pacheco J."/>
            <person name="Jiang X."/>
            <person name="Kearney S.M."/>
            <person name="Perrotta A.R."/>
            <person name="Berdy B."/>
            <person name="Zhao S."/>
            <person name="Lieberman T.D."/>
            <person name="Swanson P.K."/>
            <person name="Smith M."/>
            <person name="Roesemann S."/>
            <person name="Alexander J.E."/>
            <person name="Rich S.A."/>
            <person name="Livny J."/>
            <person name="Vlamakis H."/>
            <person name="Clish C."/>
            <person name="Bullock K."/>
            <person name="Deik A."/>
            <person name="Scott J."/>
            <person name="Pierce K.A."/>
            <person name="Xavier R.J."/>
            <person name="Alm E.J."/>
        </authorList>
    </citation>
    <scope>NUCLEOTIDE SEQUENCE [LARGE SCALE GENOMIC DNA]</scope>
    <source>
        <strain evidence="10 14">BIOML-A156</strain>
        <strain evidence="9 13">BIOML-A160</strain>
    </source>
</reference>
<keyword evidence="9" id="KW-0645">Protease</keyword>
<dbReference type="SUPFAM" id="SSF144091">
    <property type="entry name" value="Rhomboid-like"/>
    <property type="match status" value="1"/>
</dbReference>
<feature type="region of interest" description="Disordered" evidence="5">
    <location>
        <begin position="190"/>
        <end position="246"/>
    </location>
</feature>
<evidence type="ECO:0000313" key="11">
    <source>
        <dbReference type="EMBL" id="UYU73122.1"/>
    </source>
</evidence>
<keyword evidence="3 6" id="KW-1133">Transmembrane helix</keyword>
<evidence type="ECO:0000256" key="3">
    <source>
        <dbReference type="ARBA" id="ARBA00022989"/>
    </source>
</evidence>
<dbReference type="EMBL" id="CZBI01000001">
    <property type="protein sequence ID" value="CUP39306.1"/>
    <property type="molecule type" value="Genomic_DNA"/>
</dbReference>
<keyword evidence="4 6" id="KW-0472">Membrane</keyword>
<name>A0A174MV42_BACT4</name>
<feature type="transmembrane region" description="Helical" evidence="6">
    <location>
        <begin position="137"/>
        <end position="156"/>
    </location>
</feature>
<dbReference type="FunFam" id="1.20.1540.10:FF:000051">
    <property type="entry name" value="Membrane associated serine protease, rhomboid family"/>
    <property type="match status" value="1"/>
</dbReference>
<reference evidence="8 12" key="1">
    <citation type="submission" date="2015-09" db="EMBL/GenBank/DDBJ databases">
        <authorList>
            <consortium name="Pathogen Informatics"/>
        </authorList>
    </citation>
    <scope>NUCLEOTIDE SEQUENCE [LARGE SCALE GENOMIC DNA]</scope>
    <source>
        <strain evidence="8 12">2789STDY5834945</strain>
    </source>
</reference>
<sequence length="246" mass="27470">MKRDIQRIMLATAVPLFLIFILFLLKIVEVGMDWDFSHMGIYPLEKRGITGILTHPLIHSGFSHLLANTLPLFFLSWCLFYFYRGIAGRIFMIIWIGAGLLTFIIGKPGWHIGASGLIYGLAFFLFFSGILRKYVPLIAISLLVTFLYGGIIWHMFPYFSPANMSWEGHLSGGIMGTLCAFGFLNHGPQRPEPFADETDEEEEESPEEELKDESGTDSPAAGLTDIPESLNKDIVTGENPTEQSGS</sequence>
<dbReference type="Proteomes" id="UP000095541">
    <property type="component" value="Unassembled WGS sequence"/>
</dbReference>
<evidence type="ECO:0000256" key="5">
    <source>
        <dbReference type="SAM" id="MobiDB-lite"/>
    </source>
</evidence>
<dbReference type="PANTHER" id="PTHR43731:SF9">
    <property type="entry name" value="SLR1461 PROTEIN"/>
    <property type="match status" value="1"/>
</dbReference>
<keyword evidence="2 6" id="KW-0812">Transmembrane</keyword>
<proteinExistence type="predicted"/>
<dbReference type="GO" id="GO:0016020">
    <property type="term" value="C:membrane"/>
    <property type="evidence" value="ECO:0007669"/>
    <property type="project" value="UniProtKB-SubCell"/>
</dbReference>
<dbReference type="RefSeq" id="WP_081030302.1">
    <property type="nucleotide sequence ID" value="NZ_CAXTFL010000020.1"/>
</dbReference>
<dbReference type="Proteomes" id="UP001156216">
    <property type="component" value="Chromosome"/>
</dbReference>
<feature type="domain" description="Peptidase S54 rhomboid" evidence="7">
    <location>
        <begin position="50"/>
        <end position="184"/>
    </location>
</feature>
<feature type="transmembrane region" description="Helical" evidence="6">
    <location>
        <begin position="7"/>
        <end position="28"/>
    </location>
</feature>
<accession>A0A174MV42</accession>
<feature type="transmembrane region" description="Helical" evidence="6">
    <location>
        <begin position="112"/>
        <end position="130"/>
    </location>
</feature>
<feature type="transmembrane region" description="Helical" evidence="6">
    <location>
        <begin position="65"/>
        <end position="83"/>
    </location>
</feature>
<evidence type="ECO:0000259" key="7">
    <source>
        <dbReference type="Pfam" id="PF01694"/>
    </source>
</evidence>
<dbReference type="EMBL" id="WCRW01000003">
    <property type="protein sequence ID" value="KAB4457675.1"/>
    <property type="molecule type" value="Genomic_DNA"/>
</dbReference>
<evidence type="ECO:0000313" key="13">
    <source>
        <dbReference type="Proteomes" id="UP000436825"/>
    </source>
</evidence>
<feature type="compositionally biased region" description="Acidic residues" evidence="5">
    <location>
        <begin position="194"/>
        <end position="211"/>
    </location>
</feature>
<dbReference type="Proteomes" id="UP000436825">
    <property type="component" value="Unassembled WGS sequence"/>
</dbReference>
<evidence type="ECO:0000313" key="8">
    <source>
        <dbReference type="EMBL" id="CUP39306.1"/>
    </source>
</evidence>
<evidence type="ECO:0000313" key="9">
    <source>
        <dbReference type="EMBL" id="KAB4457675.1"/>
    </source>
</evidence>
<evidence type="ECO:0000256" key="2">
    <source>
        <dbReference type="ARBA" id="ARBA00022692"/>
    </source>
</evidence>
<comment type="subcellular location">
    <subcellularLocation>
        <location evidence="1">Membrane</location>
        <topology evidence="1">Multi-pass membrane protein</topology>
    </subcellularLocation>
</comment>
<evidence type="ECO:0000256" key="6">
    <source>
        <dbReference type="SAM" id="Phobius"/>
    </source>
</evidence>
<evidence type="ECO:0000313" key="10">
    <source>
        <dbReference type="EMBL" id="KAB4471093.1"/>
    </source>
</evidence>
<dbReference type="GO" id="GO:0006508">
    <property type="term" value="P:proteolysis"/>
    <property type="evidence" value="ECO:0007669"/>
    <property type="project" value="UniProtKB-KW"/>
</dbReference>
<keyword evidence="9" id="KW-0378">Hydrolase</keyword>
<dbReference type="GO" id="GO:0004252">
    <property type="term" value="F:serine-type endopeptidase activity"/>
    <property type="evidence" value="ECO:0007669"/>
    <property type="project" value="InterPro"/>
</dbReference>
<dbReference type="InterPro" id="IPR035952">
    <property type="entry name" value="Rhomboid-like_sf"/>
</dbReference>
<dbReference type="Proteomes" id="UP000488521">
    <property type="component" value="Unassembled WGS sequence"/>
</dbReference>
<feature type="transmembrane region" description="Helical" evidence="6">
    <location>
        <begin position="90"/>
        <end position="106"/>
    </location>
</feature>
<reference evidence="11" key="3">
    <citation type="submission" date="2021-06" db="EMBL/GenBank/DDBJ databases">
        <title>Interrogation of the integrated mobile genetic elements in gut-associated Bacteroides with a consensus prediction approach.</title>
        <authorList>
            <person name="Campbell D.E."/>
            <person name="Leigh J.R."/>
            <person name="Kim T."/>
            <person name="England W."/>
            <person name="Whitaker R.J."/>
            <person name="Degnan P.H."/>
        </authorList>
    </citation>
    <scope>NUCLEOTIDE SEQUENCE</scope>
    <source>
        <strain evidence="11">VPI-BTDOT2</strain>
    </source>
</reference>
<dbReference type="Gene3D" id="1.20.1540.10">
    <property type="entry name" value="Rhomboid-like"/>
    <property type="match status" value="1"/>
</dbReference>
<evidence type="ECO:0000256" key="4">
    <source>
        <dbReference type="ARBA" id="ARBA00023136"/>
    </source>
</evidence>
<evidence type="ECO:0000313" key="12">
    <source>
        <dbReference type="Proteomes" id="UP000095541"/>
    </source>
</evidence>
<gene>
    <name evidence="8" type="ORF">ERS852557_00447</name>
    <name evidence="10" type="ORF">GAN59_18085</name>
    <name evidence="9" type="ORF">GAN75_05620</name>
    <name evidence="11" type="ORF">KQP59_08460</name>
</gene>
<dbReference type="InterPro" id="IPR050925">
    <property type="entry name" value="Rhomboid_protease_S54"/>
</dbReference>
<protein>
    <submittedName>
        <fullName evidence="8">Putative transmembrane protein</fullName>
    </submittedName>
    <submittedName>
        <fullName evidence="9">Rhomboid family intramembrane serine protease</fullName>
    </submittedName>
</protein>
<dbReference type="EMBL" id="WCRS01000015">
    <property type="protein sequence ID" value="KAB4471093.1"/>
    <property type="molecule type" value="Genomic_DNA"/>
</dbReference>
<dbReference type="InterPro" id="IPR022764">
    <property type="entry name" value="Peptidase_S54_rhomboid_dom"/>
</dbReference>